<keyword evidence="1" id="KW-1133">Transmembrane helix</keyword>
<keyword evidence="1" id="KW-0812">Transmembrane</keyword>
<comment type="caution">
    <text evidence="2">The sequence shown here is derived from an EMBL/GenBank/DDBJ whole genome shotgun (WGS) entry which is preliminary data.</text>
</comment>
<keyword evidence="3" id="KW-1185">Reference proteome</keyword>
<feature type="transmembrane region" description="Helical" evidence="1">
    <location>
        <begin position="193"/>
        <end position="218"/>
    </location>
</feature>
<gene>
    <name evidence="2" type="ORF">F5891DRAFT_1174754</name>
</gene>
<feature type="transmembrane region" description="Helical" evidence="1">
    <location>
        <begin position="238"/>
        <end position="257"/>
    </location>
</feature>
<evidence type="ECO:0000313" key="3">
    <source>
        <dbReference type="Proteomes" id="UP001195769"/>
    </source>
</evidence>
<protein>
    <submittedName>
        <fullName evidence="2">Uncharacterized protein</fullName>
    </submittedName>
</protein>
<feature type="transmembrane region" description="Helical" evidence="1">
    <location>
        <begin position="82"/>
        <end position="102"/>
    </location>
</feature>
<reference evidence="2" key="1">
    <citation type="journal article" date="2020" name="New Phytol.">
        <title>Comparative genomics reveals dynamic genome evolution in host specialist ectomycorrhizal fungi.</title>
        <authorList>
            <person name="Lofgren L.A."/>
            <person name="Nguyen N.H."/>
            <person name="Vilgalys R."/>
            <person name="Ruytinx J."/>
            <person name="Liao H.L."/>
            <person name="Branco S."/>
            <person name="Kuo A."/>
            <person name="LaButti K."/>
            <person name="Lipzen A."/>
            <person name="Andreopoulos W."/>
            <person name="Pangilinan J."/>
            <person name="Riley R."/>
            <person name="Hundley H."/>
            <person name="Na H."/>
            <person name="Barry K."/>
            <person name="Grigoriev I.V."/>
            <person name="Stajich J.E."/>
            <person name="Kennedy P.G."/>
        </authorList>
    </citation>
    <scope>NUCLEOTIDE SEQUENCE</scope>
    <source>
        <strain evidence="2">FC203</strain>
    </source>
</reference>
<dbReference type="GeneID" id="64659981"/>
<accession>A0AAD4E072</accession>
<dbReference type="EMBL" id="JABBWK010000048">
    <property type="protein sequence ID" value="KAG1897202.1"/>
    <property type="molecule type" value="Genomic_DNA"/>
</dbReference>
<dbReference type="Proteomes" id="UP001195769">
    <property type="component" value="Unassembled WGS sequence"/>
</dbReference>
<evidence type="ECO:0000313" key="2">
    <source>
        <dbReference type="EMBL" id="KAG1897202.1"/>
    </source>
</evidence>
<dbReference type="RefSeq" id="XP_041222778.1">
    <property type="nucleotide sequence ID" value="XM_041365683.1"/>
</dbReference>
<evidence type="ECO:0000256" key="1">
    <source>
        <dbReference type="SAM" id="Phobius"/>
    </source>
</evidence>
<name>A0AAD4E072_9AGAM</name>
<feature type="transmembrane region" description="Helical" evidence="1">
    <location>
        <begin position="147"/>
        <end position="173"/>
    </location>
</feature>
<organism evidence="2 3">
    <name type="scientific">Suillus fuscotomentosus</name>
    <dbReference type="NCBI Taxonomy" id="1912939"/>
    <lineage>
        <taxon>Eukaryota</taxon>
        <taxon>Fungi</taxon>
        <taxon>Dikarya</taxon>
        <taxon>Basidiomycota</taxon>
        <taxon>Agaricomycotina</taxon>
        <taxon>Agaricomycetes</taxon>
        <taxon>Agaricomycetidae</taxon>
        <taxon>Boletales</taxon>
        <taxon>Suillineae</taxon>
        <taxon>Suillaceae</taxon>
        <taxon>Suillus</taxon>
    </lineage>
</organism>
<proteinExistence type="predicted"/>
<feature type="transmembrane region" description="Helical" evidence="1">
    <location>
        <begin position="114"/>
        <end position="135"/>
    </location>
</feature>
<keyword evidence="1" id="KW-0472">Membrane</keyword>
<sequence length="324" mass="37441">MITYQSRILACEEAYAGNGRVDHSLYKRSDKKSCMTYDYISLLHEEVSRALVPLHAPLWILITCCSKWTFLLQSRWTKLKALYIVARYIPFFFIATDLYMIFTPNENPDKCRMLIDIYSCLGVISLTCSECFFVLRTYALWNKNRNLLVTMMFALFSTIILFIGIWFTSIATSDVTTSTIPGIVGCYRSSRSIYFFMPFLLLFMFALGLAFLTLIRVIQSWRTARSPLRAILVKHNMFYYACSLFLSAVNVLIPVLFSYVSAYYSVLEHLQVLVLAILATRMHLKLWHSDQHVHDSNVLLYIPMSNMSPTDCMSEVCLFGLQDD</sequence>
<dbReference type="AlphaFoldDB" id="A0AAD4E072"/>